<evidence type="ECO:0000313" key="1">
    <source>
        <dbReference type="EMBL" id="MFD0915391.1"/>
    </source>
</evidence>
<protein>
    <submittedName>
        <fullName evidence="1">Uncharacterized protein</fullName>
    </submittedName>
</protein>
<proteinExistence type="predicted"/>
<keyword evidence="2" id="KW-1185">Reference proteome</keyword>
<gene>
    <name evidence="1" type="ORF">ACFQ14_03125</name>
</gene>
<accession>A0ABW3FAA7</accession>
<name>A0ABW3FAA7_9HYPH</name>
<sequence length="106" mass="11574">MPNLSIKVDRALISDVQPLLGSIEDTLAATYGIAVDKCNVMVCEMDTAPHACPIYIEFVYRESATNGADKIAMVGKQIAECLKPMEARIAFRAFAMTAETLLSKNF</sequence>
<dbReference type="EMBL" id="JBHTJV010000002">
    <property type="protein sequence ID" value="MFD0915391.1"/>
    <property type="molecule type" value="Genomic_DNA"/>
</dbReference>
<reference evidence="2" key="1">
    <citation type="journal article" date="2019" name="Int. J. Syst. Evol. Microbiol.">
        <title>The Global Catalogue of Microorganisms (GCM) 10K type strain sequencing project: providing services to taxonomists for standard genome sequencing and annotation.</title>
        <authorList>
            <consortium name="The Broad Institute Genomics Platform"/>
            <consortium name="The Broad Institute Genome Sequencing Center for Infectious Disease"/>
            <person name="Wu L."/>
            <person name="Ma J."/>
        </authorList>
    </citation>
    <scope>NUCLEOTIDE SEQUENCE [LARGE SCALE GENOMIC DNA]</scope>
    <source>
        <strain evidence="2">CCUG 60023</strain>
    </source>
</reference>
<evidence type="ECO:0000313" key="2">
    <source>
        <dbReference type="Proteomes" id="UP001597101"/>
    </source>
</evidence>
<dbReference type="Proteomes" id="UP001597101">
    <property type="component" value="Unassembled WGS sequence"/>
</dbReference>
<organism evidence="1 2">
    <name type="scientific">Pseudahrensia aquimaris</name>
    <dbReference type="NCBI Taxonomy" id="744461"/>
    <lineage>
        <taxon>Bacteria</taxon>
        <taxon>Pseudomonadati</taxon>
        <taxon>Pseudomonadota</taxon>
        <taxon>Alphaproteobacteria</taxon>
        <taxon>Hyphomicrobiales</taxon>
        <taxon>Ahrensiaceae</taxon>
        <taxon>Pseudahrensia</taxon>
    </lineage>
</organism>
<dbReference type="RefSeq" id="WP_377211235.1">
    <property type="nucleotide sequence ID" value="NZ_JBHTJV010000002.1"/>
</dbReference>
<comment type="caution">
    <text evidence="1">The sequence shown here is derived from an EMBL/GenBank/DDBJ whole genome shotgun (WGS) entry which is preliminary data.</text>
</comment>